<keyword evidence="4 6" id="KW-1133">Transmembrane helix</keyword>
<name>A0A9X6RM83_HYPEX</name>
<dbReference type="EMBL" id="MTYJ01000286">
    <property type="protein sequence ID" value="OWA52790.1"/>
    <property type="molecule type" value="Genomic_DNA"/>
</dbReference>
<feature type="transmembrane region" description="Helical" evidence="6">
    <location>
        <begin position="12"/>
        <end position="38"/>
    </location>
</feature>
<evidence type="ECO:0000256" key="2">
    <source>
        <dbReference type="ARBA" id="ARBA00006840"/>
    </source>
</evidence>
<feature type="transmembrane region" description="Helical" evidence="6">
    <location>
        <begin position="79"/>
        <end position="105"/>
    </location>
</feature>
<evidence type="ECO:0000313" key="8">
    <source>
        <dbReference type="Proteomes" id="UP000192578"/>
    </source>
</evidence>
<feature type="transmembrane region" description="Helical" evidence="6">
    <location>
        <begin position="50"/>
        <end position="72"/>
    </location>
</feature>
<comment type="subcellular location">
    <subcellularLocation>
        <location evidence="1 6">Membrane</location>
        <topology evidence="1 6">Multi-pass membrane protein</topology>
    </subcellularLocation>
</comment>
<keyword evidence="8" id="KW-1185">Reference proteome</keyword>
<gene>
    <name evidence="7" type="ORF">BV898_17232</name>
</gene>
<dbReference type="InterPro" id="IPR000301">
    <property type="entry name" value="Tetraspanin_animals"/>
</dbReference>
<dbReference type="Proteomes" id="UP000192578">
    <property type="component" value="Unassembled WGS sequence"/>
</dbReference>
<dbReference type="GO" id="GO:0005886">
    <property type="term" value="C:plasma membrane"/>
    <property type="evidence" value="ECO:0007669"/>
    <property type="project" value="TreeGrafter"/>
</dbReference>
<dbReference type="PROSITE" id="PS00421">
    <property type="entry name" value="TM4_1"/>
    <property type="match status" value="1"/>
</dbReference>
<dbReference type="SUPFAM" id="SSF48652">
    <property type="entry name" value="Tetraspanin"/>
    <property type="match status" value="1"/>
</dbReference>
<evidence type="ECO:0000256" key="5">
    <source>
        <dbReference type="ARBA" id="ARBA00023136"/>
    </source>
</evidence>
<evidence type="ECO:0000256" key="3">
    <source>
        <dbReference type="ARBA" id="ARBA00022692"/>
    </source>
</evidence>
<feature type="transmembrane region" description="Helical" evidence="6">
    <location>
        <begin position="224"/>
        <end position="249"/>
    </location>
</feature>
<dbReference type="OrthoDB" id="10033535at2759"/>
<keyword evidence="5 6" id="KW-0472">Membrane</keyword>
<dbReference type="PIRSF" id="PIRSF002419">
    <property type="entry name" value="Tetraspanin"/>
    <property type="match status" value="1"/>
</dbReference>
<proteinExistence type="inferred from homology"/>
<comment type="similarity">
    <text evidence="2 6">Belongs to the tetraspanin (TM4SF) family.</text>
</comment>
<dbReference type="InterPro" id="IPR018503">
    <property type="entry name" value="Tetraspanin_CS"/>
</dbReference>
<dbReference type="InterPro" id="IPR008952">
    <property type="entry name" value="Tetraspanin_EC2_sf"/>
</dbReference>
<sequence>MGEGDHKVIKFLLLVFNLLFWVSGIGLIIAGALAQTVYQPYILFINSSYVSAPVLLIVIGAIISIIAFFGCCGSSKENYCMLITFAVLLSIIFVVELAGGIAAYVEKGRVQGYLADNLKANLGKYNVTDNSTTGLYDKTQRDGQCCGVDTYRDWYNNNTFFNKTFGLRVPESCCNVALLPTNVTSCARKDADLAACSGSIVSATCPIYTVGCLPAIKGKLENSIAVIGGVAIAVAFIQFIGIAFACILARRVRRGYTYN</sequence>
<dbReference type="PANTHER" id="PTHR19282:SF456">
    <property type="entry name" value="CD63 MOLECULE"/>
    <property type="match status" value="1"/>
</dbReference>
<evidence type="ECO:0000313" key="7">
    <source>
        <dbReference type="EMBL" id="OWA52790.1"/>
    </source>
</evidence>
<protein>
    <recommendedName>
        <fullName evidence="6">Tetraspanin</fullName>
    </recommendedName>
</protein>
<evidence type="ECO:0000256" key="4">
    <source>
        <dbReference type="ARBA" id="ARBA00022989"/>
    </source>
</evidence>
<dbReference type="PRINTS" id="PR00259">
    <property type="entry name" value="TMFOUR"/>
</dbReference>
<reference evidence="8" key="1">
    <citation type="submission" date="2017-01" db="EMBL/GenBank/DDBJ databases">
        <title>Comparative genomics of anhydrobiosis in the tardigrade Hypsibius dujardini.</title>
        <authorList>
            <person name="Yoshida Y."/>
            <person name="Koutsovoulos G."/>
            <person name="Laetsch D."/>
            <person name="Stevens L."/>
            <person name="Kumar S."/>
            <person name="Horikawa D."/>
            <person name="Ishino K."/>
            <person name="Komine S."/>
            <person name="Tomita M."/>
            <person name="Blaxter M."/>
            <person name="Arakawa K."/>
        </authorList>
    </citation>
    <scope>NUCLEOTIDE SEQUENCE [LARGE SCALE GENOMIC DNA]</scope>
    <source>
        <strain evidence="8">Z151</strain>
    </source>
</reference>
<dbReference type="PANTHER" id="PTHR19282">
    <property type="entry name" value="TETRASPANIN"/>
    <property type="match status" value="1"/>
</dbReference>
<dbReference type="Pfam" id="PF00335">
    <property type="entry name" value="Tetraspanin"/>
    <property type="match status" value="1"/>
</dbReference>
<evidence type="ECO:0000256" key="6">
    <source>
        <dbReference type="RuleBase" id="RU361218"/>
    </source>
</evidence>
<dbReference type="InterPro" id="IPR018499">
    <property type="entry name" value="Tetraspanin/Peripherin"/>
</dbReference>
<organism evidence="7 8">
    <name type="scientific">Hypsibius exemplaris</name>
    <name type="common">Freshwater tardigrade</name>
    <dbReference type="NCBI Taxonomy" id="2072580"/>
    <lineage>
        <taxon>Eukaryota</taxon>
        <taxon>Metazoa</taxon>
        <taxon>Ecdysozoa</taxon>
        <taxon>Tardigrada</taxon>
        <taxon>Eutardigrada</taxon>
        <taxon>Parachela</taxon>
        <taxon>Hypsibioidea</taxon>
        <taxon>Hypsibiidae</taxon>
        <taxon>Hypsibius</taxon>
    </lineage>
</organism>
<evidence type="ECO:0000256" key="1">
    <source>
        <dbReference type="ARBA" id="ARBA00004141"/>
    </source>
</evidence>
<dbReference type="Gene3D" id="1.10.1450.10">
    <property type="entry name" value="Tetraspanin"/>
    <property type="match status" value="1"/>
</dbReference>
<keyword evidence="3 6" id="KW-0812">Transmembrane</keyword>
<comment type="caution">
    <text evidence="7">The sequence shown here is derived from an EMBL/GenBank/DDBJ whole genome shotgun (WGS) entry which is preliminary data.</text>
</comment>
<dbReference type="AlphaFoldDB" id="A0A9X6RM83"/>
<accession>A0A9X6RM83</accession>